<dbReference type="Proteomes" id="UP000678393">
    <property type="component" value="Unassembled WGS sequence"/>
</dbReference>
<dbReference type="EMBL" id="CAJHNH020001024">
    <property type="protein sequence ID" value="CAG5121102.1"/>
    <property type="molecule type" value="Genomic_DNA"/>
</dbReference>
<feature type="compositionally biased region" description="Polar residues" evidence="1">
    <location>
        <begin position="108"/>
        <end position="119"/>
    </location>
</feature>
<evidence type="ECO:0000313" key="3">
    <source>
        <dbReference type="Proteomes" id="UP000678393"/>
    </source>
</evidence>
<feature type="non-terminal residue" evidence="2">
    <location>
        <position position="221"/>
    </location>
</feature>
<feature type="compositionally biased region" description="Low complexity" evidence="1">
    <location>
        <begin position="51"/>
        <end position="69"/>
    </location>
</feature>
<keyword evidence="3" id="KW-1185">Reference proteome</keyword>
<dbReference type="OrthoDB" id="6152335at2759"/>
<feature type="region of interest" description="Disordered" evidence="1">
    <location>
        <begin position="94"/>
        <end position="221"/>
    </location>
</feature>
<feature type="compositionally biased region" description="Basic and acidic residues" evidence="1">
    <location>
        <begin position="157"/>
        <end position="167"/>
    </location>
</feature>
<accession>A0A8S3Z0I3</accession>
<name>A0A8S3Z0I3_9EUPU</name>
<feature type="region of interest" description="Disordered" evidence="1">
    <location>
        <begin position="44"/>
        <end position="71"/>
    </location>
</feature>
<dbReference type="AlphaFoldDB" id="A0A8S3Z0I3"/>
<organism evidence="2 3">
    <name type="scientific">Candidula unifasciata</name>
    <dbReference type="NCBI Taxonomy" id="100452"/>
    <lineage>
        <taxon>Eukaryota</taxon>
        <taxon>Metazoa</taxon>
        <taxon>Spiralia</taxon>
        <taxon>Lophotrochozoa</taxon>
        <taxon>Mollusca</taxon>
        <taxon>Gastropoda</taxon>
        <taxon>Heterobranchia</taxon>
        <taxon>Euthyneura</taxon>
        <taxon>Panpulmonata</taxon>
        <taxon>Eupulmonata</taxon>
        <taxon>Stylommatophora</taxon>
        <taxon>Helicina</taxon>
        <taxon>Helicoidea</taxon>
        <taxon>Geomitridae</taxon>
        <taxon>Candidula</taxon>
    </lineage>
</organism>
<feature type="compositionally biased region" description="Low complexity" evidence="1">
    <location>
        <begin position="139"/>
        <end position="156"/>
    </location>
</feature>
<protein>
    <submittedName>
        <fullName evidence="2">Uncharacterized protein</fullName>
    </submittedName>
</protein>
<proteinExistence type="predicted"/>
<evidence type="ECO:0000256" key="1">
    <source>
        <dbReference type="SAM" id="MobiDB-lite"/>
    </source>
</evidence>
<reference evidence="2" key="1">
    <citation type="submission" date="2021-04" db="EMBL/GenBank/DDBJ databases">
        <authorList>
            <consortium name="Molecular Ecology Group"/>
        </authorList>
    </citation>
    <scope>NUCLEOTIDE SEQUENCE</scope>
</reference>
<comment type="caution">
    <text evidence="2">The sequence shown here is derived from an EMBL/GenBank/DDBJ whole genome shotgun (WGS) entry which is preliminary data.</text>
</comment>
<gene>
    <name evidence="2" type="ORF">CUNI_LOCUS6660</name>
</gene>
<evidence type="ECO:0000313" key="2">
    <source>
        <dbReference type="EMBL" id="CAG5121102.1"/>
    </source>
</evidence>
<sequence length="221" mass="23884">GLWRQKQFRLKRRSIPHCTEESKGRTNMELRENFVLAEGVSQSMSGFANKSPGGSSHSSGSSHSGRSASLTGVPNIKVGVLLRIREKVQYTTSKVKTKISHDGDTPHTMAQTEPEGTSSTKHKVSQQLRGPRNLASPVSYSSIRTSSGSESSPSSRKGSDASDDRMETSSALQTDRHNSGDRTGSTVSFQAHTTQARTSSQSTVTSTKFSRIPKISSAKKK</sequence>
<feature type="compositionally biased region" description="Polar residues" evidence="1">
    <location>
        <begin position="181"/>
        <end position="209"/>
    </location>
</feature>